<dbReference type="PROSITE" id="PS01124">
    <property type="entry name" value="HTH_ARAC_FAMILY_2"/>
    <property type="match status" value="1"/>
</dbReference>
<keyword evidence="2" id="KW-0238">DNA-binding</keyword>
<organism evidence="5 6">
    <name type="scientific">Rhodanobacter glycinis</name>
    <dbReference type="NCBI Taxonomy" id="582702"/>
    <lineage>
        <taxon>Bacteria</taxon>
        <taxon>Pseudomonadati</taxon>
        <taxon>Pseudomonadota</taxon>
        <taxon>Gammaproteobacteria</taxon>
        <taxon>Lysobacterales</taxon>
        <taxon>Rhodanobacteraceae</taxon>
        <taxon>Rhodanobacter</taxon>
    </lineage>
</organism>
<dbReference type="InterPro" id="IPR018060">
    <property type="entry name" value="HTH_AraC"/>
</dbReference>
<dbReference type="GO" id="GO:0003700">
    <property type="term" value="F:DNA-binding transcription factor activity"/>
    <property type="evidence" value="ECO:0007669"/>
    <property type="project" value="InterPro"/>
</dbReference>
<dbReference type="RefSeq" id="WP_147627565.1">
    <property type="nucleotide sequence ID" value="NZ_CP042807.1"/>
</dbReference>
<feature type="domain" description="HTH araC/xylS-type" evidence="4">
    <location>
        <begin position="206"/>
        <end position="304"/>
    </location>
</feature>
<evidence type="ECO:0000256" key="3">
    <source>
        <dbReference type="ARBA" id="ARBA00023163"/>
    </source>
</evidence>
<evidence type="ECO:0000259" key="4">
    <source>
        <dbReference type="PROSITE" id="PS01124"/>
    </source>
</evidence>
<keyword evidence="1" id="KW-0805">Transcription regulation</keyword>
<dbReference type="AlphaFoldDB" id="A0A5B9DYH2"/>
<accession>A0A5B9DYH2</accession>
<proteinExistence type="predicted"/>
<dbReference type="InterPro" id="IPR018062">
    <property type="entry name" value="HTH_AraC-typ_CS"/>
</dbReference>
<dbReference type="PROSITE" id="PS00041">
    <property type="entry name" value="HTH_ARAC_FAMILY_1"/>
    <property type="match status" value="1"/>
</dbReference>
<gene>
    <name evidence="5" type="ORF">CS053_11810</name>
</gene>
<evidence type="ECO:0000256" key="2">
    <source>
        <dbReference type="ARBA" id="ARBA00023125"/>
    </source>
</evidence>
<evidence type="ECO:0000313" key="5">
    <source>
        <dbReference type="EMBL" id="QEE25103.1"/>
    </source>
</evidence>
<dbReference type="EMBL" id="CP042807">
    <property type="protein sequence ID" value="QEE25103.1"/>
    <property type="molecule type" value="Genomic_DNA"/>
</dbReference>
<dbReference type="SMART" id="SM00342">
    <property type="entry name" value="HTH_ARAC"/>
    <property type="match status" value="1"/>
</dbReference>
<dbReference type="InterPro" id="IPR009057">
    <property type="entry name" value="Homeodomain-like_sf"/>
</dbReference>
<dbReference type="InterPro" id="IPR009594">
    <property type="entry name" value="Tscrpt_reg_HTH_AraC_N"/>
</dbReference>
<dbReference type="Proteomes" id="UP000321807">
    <property type="component" value="Chromosome"/>
</dbReference>
<dbReference type="Pfam" id="PF12833">
    <property type="entry name" value="HTH_18"/>
    <property type="match status" value="1"/>
</dbReference>
<evidence type="ECO:0000256" key="1">
    <source>
        <dbReference type="ARBA" id="ARBA00023015"/>
    </source>
</evidence>
<dbReference type="GO" id="GO:0043565">
    <property type="term" value="F:sequence-specific DNA binding"/>
    <property type="evidence" value="ECO:0007669"/>
    <property type="project" value="InterPro"/>
</dbReference>
<dbReference type="KEGG" id="rgl:CS053_11810"/>
<reference evidence="5 6" key="1">
    <citation type="submission" date="2019-08" db="EMBL/GenBank/DDBJ databases">
        <title>Complete genome sequence of Rhodanobacter glycinis strain T01E-68 isolated from tomato root.</title>
        <authorList>
            <person name="Weon H.-Y."/>
            <person name="Lee S.A."/>
        </authorList>
    </citation>
    <scope>NUCLEOTIDE SEQUENCE [LARGE SCALE GENOMIC DNA]</scope>
    <source>
        <strain evidence="5 6">T01E-68</strain>
    </source>
</reference>
<protein>
    <submittedName>
        <fullName evidence="5">AraC family transcriptional regulator</fullName>
    </submittedName>
</protein>
<dbReference type="Gene3D" id="1.10.10.60">
    <property type="entry name" value="Homeodomain-like"/>
    <property type="match status" value="2"/>
</dbReference>
<dbReference type="PANTHER" id="PTHR43436:SF1">
    <property type="entry name" value="TRANSCRIPTIONAL REGULATORY PROTEIN"/>
    <property type="match status" value="1"/>
</dbReference>
<evidence type="ECO:0000313" key="6">
    <source>
        <dbReference type="Proteomes" id="UP000321807"/>
    </source>
</evidence>
<sequence length="319" mass="34808">MAMNTDFAVTDASARLERDRLELAARIERRAGSDGLHTTPLPALSFFRAAIPGTQVCAIYETGLVLVAQGAKELQLGGETYRYDAANYLIASVDLPVSSEVVVASAEQPYLCAMLRLDTRRLGELLAEASLQFPAGVSGRGISVSPVDGAILDAMLRLVRLLDAPADLPVLAPLIERELMYRLLTGEQGPRLRHVATAGSRGQRVSHAIGWLKHHYREPLRIDALAEAVNMSASSLHHHFRAITAMSPLQYQKQLRLQEARRLLLARQCDVASAAHRVGYESPSQFSREYSRLFGAPPLRDVEQLLQHGSTADAVSLAG</sequence>
<name>A0A5B9DYH2_9GAMM</name>
<dbReference type="PANTHER" id="PTHR43436">
    <property type="entry name" value="ARAC-FAMILY TRANSCRIPTIONAL REGULATOR"/>
    <property type="match status" value="1"/>
</dbReference>
<dbReference type="SUPFAM" id="SSF46689">
    <property type="entry name" value="Homeodomain-like"/>
    <property type="match status" value="2"/>
</dbReference>
<keyword evidence="3" id="KW-0804">Transcription</keyword>
<dbReference type="Pfam" id="PF06719">
    <property type="entry name" value="AraC_N"/>
    <property type="match status" value="1"/>
</dbReference>